<feature type="domain" description="VOC" evidence="1">
    <location>
        <begin position="6"/>
        <end position="170"/>
    </location>
</feature>
<dbReference type="EMBL" id="JAGTJQ010000002">
    <property type="protein sequence ID" value="KAH7037071.1"/>
    <property type="molecule type" value="Genomic_DNA"/>
</dbReference>
<dbReference type="AlphaFoldDB" id="A0A9P8YDN0"/>
<comment type="caution">
    <text evidence="2">The sequence shown here is derived from an EMBL/GenBank/DDBJ whole genome shotgun (WGS) entry which is preliminary data.</text>
</comment>
<dbReference type="Pfam" id="PF00903">
    <property type="entry name" value="Glyoxalase"/>
    <property type="match status" value="1"/>
</dbReference>
<evidence type="ECO:0000313" key="2">
    <source>
        <dbReference type="EMBL" id="KAH7037071.1"/>
    </source>
</evidence>
<dbReference type="GO" id="GO:0051213">
    <property type="term" value="F:dioxygenase activity"/>
    <property type="evidence" value="ECO:0007669"/>
    <property type="project" value="UniProtKB-KW"/>
</dbReference>
<evidence type="ECO:0000259" key="1">
    <source>
        <dbReference type="PROSITE" id="PS51819"/>
    </source>
</evidence>
<dbReference type="GeneID" id="70187568"/>
<accession>A0A9P8YDN0</accession>
<dbReference type="RefSeq" id="XP_046016192.1">
    <property type="nucleotide sequence ID" value="XM_046158022.1"/>
</dbReference>
<keyword evidence="2" id="KW-0223">Dioxygenase</keyword>
<dbReference type="Proteomes" id="UP000756346">
    <property type="component" value="Unassembled WGS sequence"/>
</dbReference>
<dbReference type="SUPFAM" id="SSF54593">
    <property type="entry name" value="Glyoxalase/Bleomycin resistance protein/Dihydroxybiphenyl dioxygenase"/>
    <property type="match status" value="1"/>
</dbReference>
<dbReference type="PANTHER" id="PTHR21366:SF22">
    <property type="entry name" value="VOC DOMAIN-CONTAINING PROTEIN"/>
    <property type="match status" value="1"/>
</dbReference>
<keyword evidence="2" id="KW-0560">Oxidoreductase</keyword>
<proteinExistence type="predicted"/>
<dbReference type="InterPro" id="IPR037523">
    <property type="entry name" value="VOC_core"/>
</dbReference>
<dbReference type="InterPro" id="IPR050383">
    <property type="entry name" value="GlyoxalaseI/FosfomycinResist"/>
</dbReference>
<protein>
    <submittedName>
        <fullName evidence="2">Glyoxalase/Bleomycin resistance protein/Dihydroxybiphenyl dioxygenase</fullName>
    </submittedName>
</protein>
<sequence length="178" mass="19776">MPPNLALNHIALSVHDVEVVTAWYTSVLGFRLAKPIRHVKREETPDANLFRIYGARLHEAKVALLLAGNGVGFEIFEFVRPRFEPAHHQQNHLHQGTGSDGDGDGYEFAYEKQGIFHVCVTDEDVEGRVEKIVQAGGKLQGEIVTADPKRGIKAAYVRDPWGNMLEVLSVGFDVFTAE</sequence>
<dbReference type="PANTHER" id="PTHR21366">
    <property type="entry name" value="GLYOXALASE FAMILY PROTEIN"/>
    <property type="match status" value="1"/>
</dbReference>
<evidence type="ECO:0000313" key="3">
    <source>
        <dbReference type="Proteomes" id="UP000756346"/>
    </source>
</evidence>
<organism evidence="2 3">
    <name type="scientific">Microdochium trichocladiopsis</name>
    <dbReference type="NCBI Taxonomy" id="1682393"/>
    <lineage>
        <taxon>Eukaryota</taxon>
        <taxon>Fungi</taxon>
        <taxon>Dikarya</taxon>
        <taxon>Ascomycota</taxon>
        <taxon>Pezizomycotina</taxon>
        <taxon>Sordariomycetes</taxon>
        <taxon>Xylariomycetidae</taxon>
        <taxon>Xylariales</taxon>
        <taxon>Microdochiaceae</taxon>
        <taxon>Microdochium</taxon>
    </lineage>
</organism>
<dbReference type="InterPro" id="IPR004360">
    <property type="entry name" value="Glyas_Fos-R_dOase_dom"/>
</dbReference>
<dbReference type="InterPro" id="IPR029068">
    <property type="entry name" value="Glyas_Bleomycin-R_OHBP_Dase"/>
</dbReference>
<dbReference type="Gene3D" id="3.10.180.10">
    <property type="entry name" value="2,3-Dihydroxybiphenyl 1,2-Dioxygenase, domain 1"/>
    <property type="match status" value="1"/>
</dbReference>
<gene>
    <name evidence="2" type="ORF">B0I36DRAFT_358818</name>
</gene>
<dbReference type="OrthoDB" id="16820at2759"/>
<reference evidence="2" key="1">
    <citation type="journal article" date="2021" name="Nat. Commun.">
        <title>Genetic determinants of endophytism in the Arabidopsis root mycobiome.</title>
        <authorList>
            <person name="Mesny F."/>
            <person name="Miyauchi S."/>
            <person name="Thiergart T."/>
            <person name="Pickel B."/>
            <person name="Atanasova L."/>
            <person name="Karlsson M."/>
            <person name="Huettel B."/>
            <person name="Barry K.W."/>
            <person name="Haridas S."/>
            <person name="Chen C."/>
            <person name="Bauer D."/>
            <person name="Andreopoulos W."/>
            <person name="Pangilinan J."/>
            <person name="LaButti K."/>
            <person name="Riley R."/>
            <person name="Lipzen A."/>
            <person name="Clum A."/>
            <person name="Drula E."/>
            <person name="Henrissat B."/>
            <person name="Kohler A."/>
            <person name="Grigoriev I.V."/>
            <person name="Martin F.M."/>
            <person name="Hacquard S."/>
        </authorList>
    </citation>
    <scope>NUCLEOTIDE SEQUENCE</scope>
    <source>
        <strain evidence="2">MPI-CAGE-CH-0230</strain>
    </source>
</reference>
<dbReference type="PROSITE" id="PS51819">
    <property type="entry name" value="VOC"/>
    <property type="match status" value="1"/>
</dbReference>
<name>A0A9P8YDN0_9PEZI</name>
<keyword evidence="3" id="KW-1185">Reference proteome</keyword>